<dbReference type="FunFam" id="3.40.50.300:FF:000216">
    <property type="entry name" value="Type VII secretion ATPase EccA"/>
    <property type="match status" value="1"/>
</dbReference>
<evidence type="ECO:0000256" key="2">
    <source>
        <dbReference type="ARBA" id="ARBA00022741"/>
    </source>
</evidence>
<dbReference type="EMBL" id="MN740444">
    <property type="protein sequence ID" value="QHU26701.1"/>
    <property type="molecule type" value="Genomic_DNA"/>
</dbReference>
<dbReference type="GO" id="GO:0005524">
    <property type="term" value="F:ATP binding"/>
    <property type="evidence" value="ECO:0007669"/>
    <property type="project" value="UniProtKB-KW"/>
</dbReference>
<dbReference type="InterPro" id="IPR003959">
    <property type="entry name" value="ATPase_AAA_core"/>
</dbReference>
<dbReference type="SUPFAM" id="SSF52540">
    <property type="entry name" value="P-loop containing nucleoside triphosphate hydrolases"/>
    <property type="match status" value="1"/>
</dbReference>
<comment type="similarity">
    <text evidence="1">Belongs to the CbxX/CfxQ family.</text>
</comment>
<organism evidence="5">
    <name type="scientific">viral metagenome</name>
    <dbReference type="NCBI Taxonomy" id="1070528"/>
    <lineage>
        <taxon>unclassified sequences</taxon>
        <taxon>metagenomes</taxon>
        <taxon>organismal metagenomes</taxon>
    </lineage>
</organism>
<dbReference type="AlphaFoldDB" id="A0A6C0LAJ2"/>
<evidence type="ECO:0000256" key="1">
    <source>
        <dbReference type="ARBA" id="ARBA00010378"/>
    </source>
</evidence>
<dbReference type="Gene3D" id="3.40.50.300">
    <property type="entry name" value="P-loop containing nucleotide triphosphate hydrolases"/>
    <property type="match status" value="1"/>
</dbReference>
<name>A0A6C0LAJ2_9ZZZZ</name>
<evidence type="ECO:0000313" key="5">
    <source>
        <dbReference type="EMBL" id="QHU26701.1"/>
    </source>
</evidence>
<dbReference type="CDD" id="cd00009">
    <property type="entry name" value="AAA"/>
    <property type="match status" value="1"/>
</dbReference>
<dbReference type="SMART" id="SM00382">
    <property type="entry name" value="AAA"/>
    <property type="match status" value="1"/>
</dbReference>
<dbReference type="PANTHER" id="PTHR43392">
    <property type="entry name" value="AAA-TYPE ATPASE FAMILY PROTEIN / ANKYRIN REPEAT FAMILY PROTEIN"/>
    <property type="match status" value="1"/>
</dbReference>
<accession>A0A6C0LAJ2</accession>
<evidence type="ECO:0000259" key="4">
    <source>
        <dbReference type="SMART" id="SM00382"/>
    </source>
</evidence>
<keyword evidence="3" id="KW-0067">ATP-binding</keyword>
<proteinExistence type="inferred from homology"/>
<keyword evidence="2" id="KW-0547">Nucleotide-binding</keyword>
<feature type="domain" description="AAA+ ATPase" evidence="4">
    <location>
        <begin position="204"/>
        <end position="333"/>
    </location>
</feature>
<dbReference type="InterPro" id="IPR000641">
    <property type="entry name" value="CbxX/CfxQ"/>
</dbReference>
<dbReference type="PANTHER" id="PTHR43392:SF2">
    <property type="entry name" value="AAA-TYPE ATPASE FAMILY PROTEIN _ ANKYRIN REPEAT FAMILY PROTEIN"/>
    <property type="match status" value="1"/>
</dbReference>
<dbReference type="GO" id="GO:0016887">
    <property type="term" value="F:ATP hydrolysis activity"/>
    <property type="evidence" value="ECO:0007669"/>
    <property type="project" value="InterPro"/>
</dbReference>
<dbReference type="InterPro" id="IPR050773">
    <property type="entry name" value="CbxX/CfxQ_RuBisCO_ESX"/>
</dbReference>
<dbReference type="Pfam" id="PF00004">
    <property type="entry name" value="AAA"/>
    <property type="match status" value="1"/>
</dbReference>
<dbReference type="InterPro" id="IPR003593">
    <property type="entry name" value="AAA+_ATPase"/>
</dbReference>
<protein>
    <recommendedName>
        <fullName evidence="4">AAA+ ATPase domain-containing protein</fullName>
    </recommendedName>
</protein>
<sequence>MTKDKIKKSNKFIDFLDSYDKTHDFNMIDYTMMSVLIKDHFNNSKIADKNLLGPLYKITSINDASLNCQIDHSQSTSIWNNMNTTPYSLFESPYFMWQNQHEVTIDLLKLKDFKKELTAKTPPPTKFETIDASVTSLSDLINIVENNEYRTDTEYNIDLKSLHNIKAELIDLNNMIGMENMKQSVVDQLLYFVQNLHVGKDSGDFKHTAIYGPPGTGKTEIAKIVGKMYSKMGILKNNIFKKVTRSDLIGGYLGQTAIKTKKVIEECMGGVLFIDEAYSLANGEREDSYSKECLDTICESLSDHKNDFMVIIAGYEDELNETFFRVNKGLQSRFIWRFTMDEYSSPELMKIFKKKVSDQEWQFEDDELIKERWFSDRKDNFKSFGRDMELLFTYTKIAHGRRIYGKDKDQRKKISMDDMNKAYDVFLKNKNIKKPKVIYGLYT</sequence>
<dbReference type="PRINTS" id="PR00819">
    <property type="entry name" value="CBXCFQXSUPER"/>
</dbReference>
<dbReference type="InterPro" id="IPR027417">
    <property type="entry name" value="P-loop_NTPase"/>
</dbReference>
<reference evidence="5" key="1">
    <citation type="journal article" date="2020" name="Nature">
        <title>Giant virus diversity and host interactions through global metagenomics.</title>
        <authorList>
            <person name="Schulz F."/>
            <person name="Roux S."/>
            <person name="Paez-Espino D."/>
            <person name="Jungbluth S."/>
            <person name="Walsh D.A."/>
            <person name="Denef V.J."/>
            <person name="McMahon K.D."/>
            <person name="Konstantinidis K.T."/>
            <person name="Eloe-Fadrosh E.A."/>
            <person name="Kyrpides N.C."/>
            <person name="Woyke T."/>
        </authorList>
    </citation>
    <scope>NUCLEOTIDE SEQUENCE</scope>
    <source>
        <strain evidence="5">GVMAG-M-3300027759-42</strain>
    </source>
</reference>
<evidence type="ECO:0000256" key="3">
    <source>
        <dbReference type="ARBA" id="ARBA00022840"/>
    </source>
</evidence>